<dbReference type="PANTHER" id="PTHR22808">
    <property type="entry name" value="NCL1 YEAST -RELATED NOL1/NOP2/FMU SUN DOMAIN-CONTAINING"/>
    <property type="match status" value="1"/>
</dbReference>
<evidence type="ECO:0000256" key="5">
    <source>
        <dbReference type="PROSITE-ProRule" id="PRU01023"/>
    </source>
</evidence>
<dbReference type="InterPro" id="IPR029063">
    <property type="entry name" value="SAM-dependent_MTases_sf"/>
</dbReference>
<name>H8ZBR3_NEMA1</name>
<dbReference type="GO" id="GO:0003723">
    <property type="term" value="F:RNA binding"/>
    <property type="evidence" value="ECO:0007669"/>
    <property type="project" value="UniProtKB-UniRule"/>
</dbReference>
<dbReference type="SUPFAM" id="SSF53335">
    <property type="entry name" value="S-adenosyl-L-methionine-dependent methyltransferases"/>
    <property type="match status" value="1"/>
</dbReference>
<keyword evidence="2 5" id="KW-0808">Transferase</keyword>
<dbReference type="CDD" id="cd02440">
    <property type="entry name" value="AdoMet_MTases"/>
    <property type="match status" value="1"/>
</dbReference>
<dbReference type="InterPro" id="IPR049560">
    <property type="entry name" value="MeTrfase_RsmB-F_NOP2_cat"/>
</dbReference>
<dbReference type="GO" id="GO:0008173">
    <property type="term" value="F:RNA methyltransferase activity"/>
    <property type="evidence" value="ECO:0007669"/>
    <property type="project" value="InterPro"/>
</dbReference>
<feature type="binding site" evidence="5">
    <location>
        <position position="166"/>
    </location>
    <ligand>
        <name>S-adenosyl-L-methionine</name>
        <dbReference type="ChEBI" id="CHEBI:59789"/>
    </ligand>
</feature>
<dbReference type="PANTHER" id="PTHR22808:SF1">
    <property type="entry name" value="RNA CYTOSINE-C(5)-METHYLTRANSFERASE NSUN2-RELATED"/>
    <property type="match status" value="1"/>
</dbReference>
<evidence type="ECO:0000256" key="3">
    <source>
        <dbReference type="ARBA" id="ARBA00022691"/>
    </source>
</evidence>
<protein>
    <recommendedName>
        <fullName evidence="6">SAM-dependent MTase RsmB/NOP-type domain-containing protein</fullName>
    </recommendedName>
</protein>
<keyword evidence="4 5" id="KW-0694">RNA-binding</keyword>
<comment type="caution">
    <text evidence="5">Lacks conserved residue(s) required for the propagation of feature annotation.</text>
</comment>
<keyword evidence="3 5" id="KW-0949">S-adenosyl-L-methionine</keyword>
<dbReference type="InterPro" id="IPR023267">
    <property type="entry name" value="RCMT"/>
</dbReference>
<dbReference type="Proteomes" id="UP000005622">
    <property type="component" value="Unassembled WGS sequence"/>
</dbReference>
<feature type="binding site" evidence="5">
    <location>
        <position position="193"/>
    </location>
    <ligand>
        <name>S-adenosyl-L-methionine</name>
        <dbReference type="ChEBI" id="CHEBI:59789"/>
    </ligand>
</feature>
<dbReference type="PRINTS" id="PR02008">
    <property type="entry name" value="RCMTFAMILY"/>
</dbReference>
<reference evidence="7" key="1">
    <citation type="submission" date="2011-03" db="EMBL/GenBank/DDBJ databases">
        <title>The Genome Sequence of Nematocida sp1 strain ERTm2.</title>
        <authorList>
            <consortium name="The Broad Institute Genome Sequencing Platform"/>
            <consortium name="The Broad Institute Genome Sequencing Center for Infectious Disease"/>
            <person name="Cuomo C."/>
            <person name="Troemel E."/>
            <person name="Young S.K."/>
            <person name="Zeng Q."/>
            <person name="Gargeya S."/>
            <person name="Fitzgerald M."/>
            <person name="Haas B."/>
            <person name="Abouelleil A."/>
            <person name="Alvarado L."/>
            <person name="Arachchi H.M."/>
            <person name="Berlin A."/>
            <person name="Brown A."/>
            <person name="Chapman S.B."/>
            <person name="Chen Z."/>
            <person name="Dunbar C."/>
            <person name="Freedman E."/>
            <person name="Gearin G."/>
            <person name="Gellesch M."/>
            <person name="Goldberg J."/>
            <person name="Griggs A."/>
            <person name="Gujja S."/>
            <person name="Heilman E.R."/>
            <person name="Heiman D."/>
            <person name="Howarth C."/>
            <person name="Larson L."/>
            <person name="Lui A."/>
            <person name="MacDonald P.J.P."/>
            <person name="Mehta T."/>
            <person name="Montmayeur A."/>
            <person name="Murphy C."/>
            <person name="Neiman D."/>
            <person name="Pearson M."/>
            <person name="Priest M."/>
            <person name="Roberts A."/>
            <person name="Saif S."/>
            <person name="Shea T."/>
            <person name="Shenoy N."/>
            <person name="Sisk P."/>
            <person name="Stolte C."/>
            <person name="Sykes S."/>
            <person name="White J."/>
            <person name="Yandava C."/>
            <person name="Wortman J."/>
            <person name="Nusbaum C."/>
            <person name="Birren B."/>
        </authorList>
    </citation>
    <scope>NUCLEOTIDE SEQUENCE</scope>
    <source>
        <strain evidence="7">ERTm2</strain>
    </source>
</reference>
<evidence type="ECO:0000256" key="4">
    <source>
        <dbReference type="ARBA" id="ARBA00022884"/>
    </source>
</evidence>
<dbReference type="PROSITE" id="PS51686">
    <property type="entry name" value="SAM_MT_RSMB_NOP"/>
    <property type="match status" value="1"/>
</dbReference>
<evidence type="ECO:0000313" key="7">
    <source>
        <dbReference type="EMBL" id="EHY66316.1"/>
    </source>
</evidence>
<proteinExistence type="inferred from homology"/>
<feature type="active site" description="Nucleophile" evidence="5">
    <location>
        <position position="263"/>
    </location>
</feature>
<accession>H8ZBR3</accession>
<dbReference type="InterPro" id="IPR001678">
    <property type="entry name" value="MeTrfase_RsmB-F_NOP2_dom"/>
</dbReference>
<evidence type="ECO:0000256" key="2">
    <source>
        <dbReference type="ARBA" id="ARBA00022679"/>
    </source>
</evidence>
<dbReference type="EMBL" id="JH604634">
    <property type="protein sequence ID" value="EHY66316.1"/>
    <property type="molecule type" value="Genomic_DNA"/>
</dbReference>
<keyword evidence="1 5" id="KW-0489">Methyltransferase</keyword>
<gene>
    <name evidence="7" type="ORF">NERG_01012</name>
</gene>
<dbReference type="Pfam" id="PF01189">
    <property type="entry name" value="Methyltr_RsmB-F"/>
    <property type="match status" value="1"/>
</dbReference>
<evidence type="ECO:0000259" key="6">
    <source>
        <dbReference type="PROSITE" id="PS51686"/>
    </source>
</evidence>
<comment type="similarity">
    <text evidence="5">Belongs to the class I-like SAM-binding methyltransferase superfamily. RsmB/NOP family.</text>
</comment>
<dbReference type="Gene3D" id="3.40.50.150">
    <property type="entry name" value="Vaccinia Virus protein VP39"/>
    <property type="match status" value="1"/>
</dbReference>
<evidence type="ECO:0000256" key="1">
    <source>
        <dbReference type="ARBA" id="ARBA00022603"/>
    </source>
</evidence>
<feature type="binding site" evidence="5">
    <location>
        <position position="210"/>
    </location>
    <ligand>
        <name>S-adenosyl-L-methionine</name>
        <dbReference type="ChEBI" id="CHEBI:59789"/>
    </ligand>
</feature>
<feature type="domain" description="SAM-dependent MTase RsmB/NOP-type" evidence="6">
    <location>
        <begin position="50"/>
        <end position="351"/>
    </location>
</feature>
<organism evidence="7">
    <name type="scientific">Nematocida ausubeli (strain ATCC PRA-371 / ERTm2)</name>
    <name type="common">Nematode killer fungus</name>
    <dbReference type="NCBI Taxonomy" id="1913371"/>
    <lineage>
        <taxon>Eukaryota</taxon>
        <taxon>Fungi</taxon>
        <taxon>Fungi incertae sedis</taxon>
        <taxon>Microsporidia</taxon>
        <taxon>Nematocida</taxon>
    </lineage>
</organism>
<sequence length="557" mass="63005">MNNLSKSEKEVLGIERMESYYKRIFPEYKDIIECLKEPLPCTFRVTPGPWAEVLEEKLKSYKLIKKVSWGDRIYEIGLARKDLSNRGIKENAKGLDVIELEKTHLFLKTHSGTSSITRQEAVSMIPVAALDVKPDSIVLDMCASPGSKSSQILEVLGKNSTLICNDINSRRVAQLVKQTKRFMHPGLIVTCNDASVYPRCGVTPDRVLCDVPCSGDGTIRKNRHIFQKWSVNEFIGLYTVQKKILKRGIDMLEDGGILVYSTCSLNPVENEVVLLCVLEERPDVEIVPFDISGLKMREGLCEERILAALEYPGLEKRIPKCKYRQDVQNARRILPMDQNTGGFFIAKLQKKAKPSNSIVKESSAPAETQNRVGQIRGEKNIDESYFYWLDSERKSVIESQWGANSLALIAKTEFFKNVYGVTETSVQVLTRAPQPLRVVFAGCRLFSVFGREDKENIKNNRWRVTYEGIPNHAIPADKIVEVSTERLLSIILKKTDEEIQGGYKKGIFILAASDAMIQVRVPFTFNQGEIEILVERDQKEALAEALKLIHTKSEEII</sequence>
<dbReference type="HOGENOM" id="CLU_005316_4_3_1"/>
<dbReference type="STRING" id="944018.H8ZBR3"/>
<dbReference type="GO" id="GO:0001510">
    <property type="term" value="P:RNA methylation"/>
    <property type="evidence" value="ECO:0007669"/>
    <property type="project" value="InterPro"/>
</dbReference>
<dbReference type="AlphaFoldDB" id="H8ZBR3"/>